<protein>
    <recommendedName>
        <fullName evidence="4">ABC transporter permease subunit</fullName>
    </recommendedName>
</protein>
<name>A0ABU4VIW1_9ACTN</name>
<feature type="transmembrane region" description="Helical" evidence="1">
    <location>
        <begin position="206"/>
        <end position="227"/>
    </location>
</feature>
<comment type="caution">
    <text evidence="2">The sequence shown here is derived from an EMBL/GenBank/DDBJ whole genome shotgun (WGS) entry which is preliminary data.</text>
</comment>
<dbReference type="EMBL" id="JAXAVX010000003">
    <property type="protein sequence ID" value="MDX8151634.1"/>
    <property type="molecule type" value="Genomic_DNA"/>
</dbReference>
<reference evidence="2 3" key="1">
    <citation type="submission" date="2023-11" db="EMBL/GenBank/DDBJ databases">
        <authorList>
            <person name="Xu M."/>
            <person name="Jiang T."/>
        </authorList>
    </citation>
    <scope>NUCLEOTIDE SEQUENCE [LARGE SCALE GENOMIC DNA]</scope>
    <source>
        <strain evidence="2 3">SD</strain>
    </source>
</reference>
<feature type="transmembrane region" description="Helical" evidence="1">
    <location>
        <begin position="129"/>
        <end position="151"/>
    </location>
</feature>
<feature type="transmembrane region" description="Helical" evidence="1">
    <location>
        <begin position="158"/>
        <end position="179"/>
    </location>
</feature>
<evidence type="ECO:0000313" key="3">
    <source>
        <dbReference type="Proteomes" id="UP001277761"/>
    </source>
</evidence>
<dbReference type="RefSeq" id="WP_319953788.1">
    <property type="nucleotide sequence ID" value="NZ_JAXAVX010000003.1"/>
</dbReference>
<accession>A0ABU4VIW1</accession>
<keyword evidence="1" id="KW-0812">Transmembrane</keyword>
<gene>
    <name evidence="2" type="ORF">SK069_08530</name>
</gene>
<keyword evidence="3" id="KW-1185">Reference proteome</keyword>
<feature type="transmembrane region" description="Helical" evidence="1">
    <location>
        <begin position="91"/>
        <end position="117"/>
    </location>
</feature>
<keyword evidence="1" id="KW-0472">Membrane</keyword>
<evidence type="ECO:0008006" key="4">
    <source>
        <dbReference type="Google" id="ProtNLM"/>
    </source>
</evidence>
<organism evidence="2 3">
    <name type="scientific">Patulibacter brassicae</name>
    <dbReference type="NCBI Taxonomy" id="1705717"/>
    <lineage>
        <taxon>Bacteria</taxon>
        <taxon>Bacillati</taxon>
        <taxon>Actinomycetota</taxon>
        <taxon>Thermoleophilia</taxon>
        <taxon>Solirubrobacterales</taxon>
        <taxon>Patulibacteraceae</taxon>
        <taxon>Patulibacter</taxon>
    </lineage>
</organism>
<evidence type="ECO:0000313" key="2">
    <source>
        <dbReference type="EMBL" id="MDX8151634.1"/>
    </source>
</evidence>
<sequence length="235" mass="24700">MIALVRAETRRITGRRGSFWGGLGFVATILVIAVLANGDDGADKLEATSTIGRYAGLLSVVVMGALAGSYDTANGTMRYLVLTGVPRWQLAVVRLLGIMVTTIPMALLILVVALVTAGGSFDGTDVGNAVWATFSTLWVWGVVCAAIGMLLRSNGPAIAAGVVLFFGGSLITSLVYEYLSETVGNYLFPGLFAQVSELSDDDDFKISLAAAFVGLAVWIAAIVALAIGRVRRDEY</sequence>
<feature type="transmembrane region" description="Helical" evidence="1">
    <location>
        <begin position="50"/>
        <end position="70"/>
    </location>
</feature>
<evidence type="ECO:0000256" key="1">
    <source>
        <dbReference type="SAM" id="Phobius"/>
    </source>
</evidence>
<keyword evidence="1" id="KW-1133">Transmembrane helix</keyword>
<proteinExistence type="predicted"/>
<dbReference type="Proteomes" id="UP001277761">
    <property type="component" value="Unassembled WGS sequence"/>
</dbReference>
<feature type="transmembrane region" description="Helical" evidence="1">
    <location>
        <begin position="20"/>
        <end position="38"/>
    </location>
</feature>